<keyword evidence="7" id="KW-0460">Magnesium</keyword>
<evidence type="ECO:0000256" key="2">
    <source>
        <dbReference type="ARBA" id="ARBA00004713"/>
    </source>
</evidence>
<dbReference type="InterPro" id="IPR002495">
    <property type="entry name" value="Glyco_trans_8"/>
</dbReference>
<evidence type="ECO:0000256" key="4">
    <source>
        <dbReference type="ARBA" id="ARBA00022676"/>
    </source>
</evidence>
<dbReference type="InterPro" id="IPR013645">
    <property type="entry name" value="Glyco_transf_8N"/>
</dbReference>
<keyword evidence="8" id="KW-0448">Lipopolysaccharide biosynthesis</keyword>
<evidence type="ECO:0000256" key="3">
    <source>
        <dbReference type="ARBA" id="ARBA00006351"/>
    </source>
</evidence>
<reference evidence="10" key="1">
    <citation type="submission" date="2016-04" db="EMBL/GenBank/DDBJ databases">
        <authorList>
            <person name="Evans L.H."/>
            <person name="Alamgir A."/>
            <person name="Owens N."/>
            <person name="Weber N.D."/>
            <person name="Virtaneva K."/>
            <person name="Barbian K."/>
            <person name="Babar A."/>
            <person name="Rosenke K."/>
        </authorList>
    </citation>
    <scope>NUCLEOTIDE SEQUENCE</scope>
    <source>
        <strain evidence="11">86-2</strain>
        <strain evidence="10">92-3</strain>
    </source>
</reference>
<dbReference type="GO" id="GO:0008918">
    <property type="term" value="F:lipopolysaccharide 3-alpha-galactosyltransferase activity"/>
    <property type="evidence" value="ECO:0007669"/>
    <property type="project" value="InterPro"/>
</dbReference>
<name>A0A212I518_9ENTR</name>
<sequence>MDVLTQYIKKEYSFTNNNLLRVQDGYFNIAYGTDANYQMGAAISIASILENNKKRKRNYCFHVFTNTISEEYARRLKLISEQFDADINIYTIDERILGKLPVSAIWPLSIYYRLLAFDYLSQSMNVLLYLDSDVICKNELTELEELYLGDKFAAVIPDVESTQKRNQQRLNIDFQGKYFNSGVILANLLQWKEKNISDQIFSLIRNEGGNLKYPDQDALNIIFRGRLVYLDRIYNSIYPLKSEFEKKDKSNYKKYITEKTVFIHYTGVTKPWHEWGAYDASSYFRTVYELTPWKNDRYLKAKTKPEYKEEYKHYIYQRSYIKALCSLFLYQKIKIFN</sequence>
<evidence type="ECO:0000256" key="8">
    <source>
        <dbReference type="ARBA" id="ARBA00022985"/>
    </source>
</evidence>
<evidence type="ECO:0000256" key="1">
    <source>
        <dbReference type="ARBA" id="ARBA00001946"/>
    </source>
</evidence>
<dbReference type="Pfam" id="PF08437">
    <property type="entry name" value="Glyco_transf_8C"/>
    <property type="match status" value="1"/>
</dbReference>
<comment type="cofactor">
    <cofactor evidence="1">
        <name>Mg(2+)</name>
        <dbReference type="ChEBI" id="CHEBI:18420"/>
    </cofactor>
</comment>
<dbReference type="RefSeq" id="WP_046671025.1">
    <property type="nucleotide sequence ID" value="NZ_LT598672.1"/>
</dbReference>
<protein>
    <submittedName>
        <fullName evidence="10">Lipopolysaccharide 1,2-glucosyltransferase</fullName>
        <ecNumber evidence="10">2.4.1.58</ecNumber>
    </submittedName>
</protein>
<dbReference type="SUPFAM" id="SSF53448">
    <property type="entry name" value="Nucleotide-diphospho-sugar transferases"/>
    <property type="match status" value="1"/>
</dbReference>
<dbReference type="CDD" id="cd04194">
    <property type="entry name" value="GT8_A4GalT_like"/>
    <property type="match status" value="1"/>
</dbReference>
<keyword evidence="5 10" id="KW-0808">Transferase</keyword>
<dbReference type="GO" id="GO:0046872">
    <property type="term" value="F:metal ion binding"/>
    <property type="evidence" value="ECO:0007669"/>
    <property type="project" value="UniProtKB-KW"/>
</dbReference>
<comment type="similarity">
    <text evidence="3">Belongs to the glycosyltransferase 8 family.</text>
</comment>
<keyword evidence="4 10" id="KW-0328">Glycosyltransferase</keyword>
<dbReference type="EC" id="2.4.1.58" evidence="10"/>
<accession>A0A212I518</accession>
<dbReference type="EMBL" id="FLUA01000063">
    <property type="protein sequence ID" value="SBV68874.1"/>
    <property type="molecule type" value="Genomic_DNA"/>
</dbReference>
<evidence type="ECO:0000313" key="10">
    <source>
        <dbReference type="EMBL" id="SBV61901.1"/>
    </source>
</evidence>
<dbReference type="GO" id="GO:0008919">
    <property type="term" value="F:lipopolysaccharide glucosyltransferase I activity"/>
    <property type="evidence" value="ECO:0007669"/>
    <property type="project" value="UniProtKB-EC"/>
</dbReference>
<dbReference type="Pfam" id="PF01501">
    <property type="entry name" value="Glyco_transf_8"/>
    <property type="match status" value="1"/>
</dbReference>
<dbReference type="InterPro" id="IPR050748">
    <property type="entry name" value="Glycosyltrans_8_dom-fam"/>
</dbReference>
<dbReference type="PANTHER" id="PTHR13778">
    <property type="entry name" value="GLYCOSYLTRANSFERASE 8 DOMAIN-CONTAINING PROTEIN"/>
    <property type="match status" value="1"/>
</dbReference>
<proteinExistence type="inferred from homology"/>
<dbReference type="InterPro" id="IPR029044">
    <property type="entry name" value="Nucleotide-diphossugar_trans"/>
</dbReference>
<evidence type="ECO:0000256" key="6">
    <source>
        <dbReference type="ARBA" id="ARBA00022723"/>
    </source>
</evidence>
<dbReference type="EMBL" id="FLUB01000012">
    <property type="protein sequence ID" value="SBV61901.1"/>
    <property type="molecule type" value="Genomic_DNA"/>
</dbReference>
<evidence type="ECO:0000313" key="11">
    <source>
        <dbReference type="EMBL" id="SBV68874.1"/>
    </source>
</evidence>
<organism evidence="10">
    <name type="scientific">uncultured Citrobacter sp</name>
    <dbReference type="NCBI Taxonomy" id="200446"/>
    <lineage>
        <taxon>Bacteria</taxon>
        <taxon>Pseudomonadati</taxon>
        <taxon>Pseudomonadota</taxon>
        <taxon>Gammaproteobacteria</taxon>
        <taxon>Enterobacterales</taxon>
        <taxon>Enterobacteriaceae</taxon>
        <taxon>Citrobacter</taxon>
        <taxon>environmental samples</taxon>
    </lineage>
</organism>
<dbReference type="AlphaFoldDB" id="A0A212I518"/>
<evidence type="ECO:0000259" key="9">
    <source>
        <dbReference type="Pfam" id="PF08437"/>
    </source>
</evidence>
<feature type="domain" description="Glycosyl transferase family 8 C-terminal" evidence="9">
    <location>
        <begin position="278"/>
        <end position="332"/>
    </location>
</feature>
<gene>
    <name evidence="10" type="primary">rfaJ</name>
    <name evidence="11" type="ORF">KL86CIT2_620077</name>
    <name evidence="10" type="ORF">KM92CIT3_20077</name>
</gene>
<dbReference type="Gene3D" id="3.90.550.10">
    <property type="entry name" value="Spore Coat Polysaccharide Biosynthesis Protein SpsA, Chain A"/>
    <property type="match status" value="1"/>
</dbReference>
<keyword evidence="6" id="KW-0479">Metal-binding</keyword>
<evidence type="ECO:0000256" key="7">
    <source>
        <dbReference type="ARBA" id="ARBA00022842"/>
    </source>
</evidence>
<comment type="pathway">
    <text evidence="2">Bacterial outer membrane biogenesis; LPS core biosynthesis.</text>
</comment>
<dbReference type="PANTHER" id="PTHR13778:SF64">
    <property type="entry name" value="LIPOPOLYSACCHARIDE 1,2-GLUCOSYLTRANSFERASE"/>
    <property type="match status" value="1"/>
</dbReference>
<evidence type="ECO:0000256" key="5">
    <source>
        <dbReference type="ARBA" id="ARBA00022679"/>
    </source>
</evidence>